<dbReference type="InterPro" id="IPR010998">
    <property type="entry name" value="Integrase_recombinase_N"/>
</dbReference>
<sequence length="285" mass="33676">MFDIFSYIVTVFIINQCSMVTKFKNHLAKTNLAKNTVTSYVWTVQYFLNHYGEVNKKNLLAYKGYLVENFKPQTVNLRLQGINKYLEFTKQEKLKVKFVKVQQKNFLENVISDADYKFLKAQLKVDGYEEWYFIVWFMAATGARVSELLHIKAEHIKVGYLDLYSKGGKIRRLYIPKNLRTESEKWLKNQGLTSGYIFLNRFGQRITTRGIASQLKHFAEKYGMNKEVVYPHSFRHRFAKNFLDRFNDLALLADLMGHESIETTRIYLRRTASEQQKIVDKVVNW</sequence>
<dbReference type="InterPro" id="IPR002104">
    <property type="entry name" value="Integrase_catalytic"/>
</dbReference>
<name>B6VTA1_9BACT</name>
<dbReference type="PANTHER" id="PTHR30349">
    <property type="entry name" value="PHAGE INTEGRASE-RELATED"/>
    <property type="match status" value="1"/>
</dbReference>
<feature type="domain" description="Tyr recombinase" evidence="3">
    <location>
        <begin position="106"/>
        <end position="280"/>
    </location>
</feature>
<dbReference type="AlphaFoldDB" id="B6VTA1"/>
<evidence type="ECO:0000256" key="2">
    <source>
        <dbReference type="ARBA" id="ARBA00023172"/>
    </source>
</evidence>
<keyword evidence="1" id="KW-0238">DNA-binding</keyword>
<dbReference type="EMBL" id="ABWZ01000013">
    <property type="protein sequence ID" value="EEB26958.1"/>
    <property type="molecule type" value="Genomic_DNA"/>
</dbReference>
<protein>
    <recommendedName>
        <fullName evidence="3">Tyr recombinase domain-containing protein</fullName>
    </recommendedName>
</protein>
<evidence type="ECO:0000256" key="1">
    <source>
        <dbReference type="ARBA" id="ARBA00023125"/>
    </source>
</evidence>
<dbReference type="Gene3D" id="1.10.150.130">
    <property type="match status" value="1"/>
</dbReference>
<gene>
    <name evidence="4" type="ORF">BACDOR_00644</name>
</gene>
<accession>B6VTA1</accession>
<dbReference type="GO" id="GO:0015074">
    <property type="term" value="P:DNA integration"/>
    <property type="evidence" value="ECO:0007669"/>
    <property type="project" value="InterPro"/>
</dbReference>
<evidence type="ECO:0000259" key="3">
    <source>
        <dbReference type="PROSITE" id="PS51898"/>
    </source>
</evidence>
<dbReference type="Proteomes" id="UP000004849">
    <property type="component" value="Unassembled WGS sequence"/>
</dbReference>
<dbReference type="SUPFAM" id="SSF56349">
    <property type="entry name" value="DNA breaking-rejoining enzymes"/>
    <property type="match status" value="1"/>
</dbReference>
<dbReference type="Gene3D" id="1.10.443.10">
    <property type="entry name" value="Intergrase catalytic core"/>
    <property type="match status" value="1"/>
</dbReference>
<dbReference type="Pfam" id="PF00589">
    <property type="entry name" value="Phage_integrase"/>
    <property type="match status" value="1"/>
</dbReference>
<dbReference type="InterPro" id="IPR013762">
    <property type="entry name" value="Integrase-like_cat_sf"/>
</dbReference>
<evidence type="ECO:0000313" key="4">
    <source>
        <dbReference type="EMBL" id="EEB26958.1"/>
    </source>
</evidence>
<organism evidence="4 5">
    <name type="scientific">Phocaeicola dorei DSM 17855</name>
    <dbReference type="NCBI Taxonomy" id="483217"/>
    <lineage>
        <taxon>Bacteria</taxon>
        <taxon>Pseudomonadati</taxon>
        <taxon>Bacteroidota</taxon>
        <taxon>Bacteroidia</taxon>
        <taxon>Bacteroidales</taxon>
        <taxon>Bacteroidaceae</taxon>
        <taxon>Phocaeicola</taxon>
    </lineage>
</organism>
<evidence type="ECO:0000313" key="5">
    <source>
        <dbReference type="Proteomes" id="UP000004849"/>
    </source>
</evidence>
<reference evidence="4 5" key="1">
    <citation type="submission" date="2008-10" db="EMBL/GenBank/DDBJ databases">
        <title>Draft genome sequence of Bacteroides dorei (DSM 17855).</title>
        <authorList>
            <person name="Sudarsanam P."/>
            <person name="Ley R."/>
            <person name="Guruge J."/>
            <person name="Turnbaugh P.J."/>
            <person name="Mahowald M."/>
            <person name="Liep D."/>
            <person name="Gordon J."/>
        </authorList>
    </citation>
    <scope>NUCLEOTIDE SEQUENCE [LARGE SCALE GENOMIC DNA]</scope>
    <source>
        <strain evidence="4 5">DSM 17855</strain>
    </source>
</reference>
<reference evidence="4 5" key="2">
    <citation type="submission" date="2008-10" db="EMBL/GenBank/DDBJ databases">
        <authorList>
            <person name="Fulton L."/>
            <person name="Clifton S."/>
            <person name="Fulton B."/>
            <person name="Xu J."/>
            <person name="Minx P."/>
            <person name="Pepin K.H."/>
            <person name="Johnson M."/>
            <person name="Thiruvilangam P."/>
            <person name="Bhonagiri V."/>
            <person name="Nash W.E."/>
            <person name="Mardis E.R."/>
            <person name="Wilson R.K."/>
        </authorList>
    </citation>
    <scope>NUCLEOTIDE SEQUENCE [LARGE SCALE GENOMIC DNA]</scope>
    <source>
        <strain evidence="4 5">DSM 17855</strain>
    </source>
</reference>
<keyword evidence="2" id="KW-0233">DNA recombination</keyword>
<dbReference type="HOGENOM" id="CLU_027562_9_2_10"/>
<dbReference type="PROSITE" id="PS51898">
    <property type="entry name" value="TYR_RECOMBINASE"/>
    <property type="match status" value="1"/>
</dbReference>
<dbReference type="InterPro" id="IPR011010">
    <property type="entry name" value="DNA_brk_join_enz"/>
</dbReference>
<dbReference type="PANTHER" id="PTHR30349:SF89">
    <property type="entry name" value="INTEGRASE_RECOMBINASE"/>
    <property type="match status" value="1"/>
</dbReference>
<proteinExistence type="predicted"/>
<dbReference type="GO" id="GO:0006310">
    <property type="term" value="P:DNA recombination"/>
    <property type="evidence" value="ECO:0007669"/>
    <property type="project" value="UniProtKB-KW"/>
</dbReference>
<dbReference type="GO" id="GO:0003677">
    <property type="term" value="F:DNA binding"/>
    <property type="evidence" value="ECO:0007669"/>
    <property type="project" value="UniProtKB-KW"/>
</dbReference>
<dbReference type="InterPro" id="IPR050090">
    <property type="entry name" value="Tyrosine_recombinase_XerCD"/>
</dbReference>